<feature type="compositionally biased region" description="Low complexity" evidence="2">
    <location>
        <begin position="698"/>
        <end position="712"/>
    </location>
</feature>
<dbReference type="InterPro" id="IPR036465">
    <property type="entry name" value="vWFA_dom_sf"/>
</dbReference>
<protein>
    <recommendedName>
        <fullName evidence="3">C2 domain-containing protein</fullName>
    </recommendedName>
</protein>
<dbReference type="GO" id="GO:0005544">
    <property type="term" value="F:calcium-dependent phospholipid binding"/>
    <property type="evidence" value="ECO:0007669"/>
    <property type="project" value="InterPro"/>
</dbReference>
<feature type="region of interest" description="Disordered" evidence="2">
    <location>
        <begin position="547"/>
        <end position="800"/>
    </location>
</feature>
<comment type="similarity">
    <text evidence="1">Belongs to the copine family.</text>
</comment>
<evidence type="ECO:0000256" key="1">
    <source>
        <dbReference type="ARBA" id="ARBA00009048"/>
    </source>
</evidence>
<dbReference type="AlphaFoldDB" id="A0AAV8V2J6"/>
<dbReference type="SUPFAM" id="SSF49562">
    <property type="entry name" value="C2 domain (Calcium/lipid-binding domain, CaLB)"/>
    <property type="match status" value="1"/>
</dbReference>
<dbReference type="GO" id="GO:0071277">
    <property type="term" value="P:cellular response to calcium ion"/>
    <property type="evidence" value="ECO:0007669"/>
    <property type="project" value="TreeGrafter"/>
</dbReference>
<proteinExistence type="inferred from homology"/>
<feature type="domain" description="C2" evidence="3">
    <location>
        <begin position="1"/>
        <end position="118"/>
    </location>
</feature>
<sequence length="800" mass="84759">MSGSRIELSFEGEELVDLDVFSHSDPFVVVYQRFEDGDEVSPWREMGRTETIMNSKNPKFKKTVTAPYEFNHVQAFKFEVYDRDAKSQDLNKHDFIGSAEINVARILTSRGQRVSLVLNNDRLKSKGKKKFRGKLKVSAEESLSAKEFLILGLQADNLRMGGIGKPSCLVTVRAEMGAGKWQLLAKSESGRVQGKSNLATFQKLVVRMQALKHFTDATLVRIDVYRGPKELSKRLVGGVSMSWGALKFGSQGETAPIADAKGARVGNLVFRERRIEKEVSFLDYIAGGHQIELAVAVDFTASNGNPALKTSLHHVSDARMNDYERAIIAVGQLLANYDSDNQIPTYGFGAKLPDSPKSSSACFNLNGNATDPNCLGADGVLQAYYSALGRAKLSGPTVFSEVIRTVAAGARENERTEALSYTILLIITDGAISSSDLQATIHEIVQASALPMSVVIVGVGNADFSTMDVLDADKVPLVSNENGKKMDADIVQFVPFRKYEKSPGLLASEVLEEIPDQFLQYMKRKKIKPRPPPVGADTVSIVSEFSARGSTASSKDVLSQKASGDNQPMYYGVPPGVAAGPPPLNGPPANEPPANRPPPNGPPANGPPANEPPPSGPPPSGPPGSTGWPQQPPPPGYYYGVPPQHPGSNAPPGGTFFGMPDPYGGVPPPYGAPASGYPEGMSSGGGNPSMKDVDGNPSLAAQQSSGSHGSSAFIPSESSSGPGGWPAAPGAPMYAPPGYYGGYYPPPPPGHGGAPGAGGGAPMPPPYGAYGYPPQQMDPSQFQKMSLQGTNDAEGKQNGT</sequence>
<evidence type="ECO:0000259" key="3">
    <source>
        <dbReference type="PROSITE" id="PS50004"/>
    </source>
</evidence>
<dbReference type="CDD" id="cd04048">
    <property type="entry name" value="C2A_Copine"/>
    <property type="match status" value="1"/>
</dbReference>
<dbReference type="InterPro" id="IPR010734">
    <property type="entry name" value="Copine_C"/>
</dbReference>
<dbReference type="PROSITE" id="PS50004">
    <property type="entry name" value="C2"/>
    <property type="match status" value="1"/>
</dbReference>
<dbReference type="InterPro" id="IPR035892">
    <property type="entry name" value="C2_domain_sf"/>
</dbReference>
<feature type="compositionally biased region" description="Gly residues" evidence="2">
    <location>
        <begin position="751"/>
        <end position="761"/>
    </location>
</feature>
<comment type="caution">
    <text evidence="4">The sequence shown here is derived from an EMBL/GenBank/DDBJ whole genome shotgun (WGS) entry which is preliminary data.</text>
</comment>
<evidence type="ECO:0000313" key="4">
    <source>
        <dbReference type="EMBL" id="KAJ8908755.1"/>
    </source>
</evidence>
<dbReference type="Pfam" id="PF07002">
    <property type="entry name" value="Copine"/>
    <property type="match status" value="1"/>
</dbReference>
<feature type="compositionally biased region" description="Polar residues" evidence="2">
    <location>
        <begin position="777"/>
        <end position="800"/>
    </location>
</feature>
<dbReference type="PANTHER" id="PTHR10857">
    <property type="entry name" value="COPINE"/>
    <property type="match status" value="1"/>
</dbReference>
<reference evidence="4 5" key="1">
    <citation type="journal article" date="2023" name="Nat. Commun.">
        <title>Origin of minicircular mitochondrial genomes in red algae.</title>
        <authorList>
            <person name="Lee Y."/>
            <person name="Cho C.H."/>
            <person name="Lee Y.M."/>
            <person name="Park S.I."/>
            <person name="Yang J.H."/>
            <person name="West J.A."/>
            <person name="Bhattacharya D."/>
            <person name="Yoon H.S."/>
        </authorList>
    </citation>
    <scope>NUCLEOTIDE SEQUENCE [LARGE SCALE GENOMIC DNA]</scope>
    <source>
        <strain evidence="4 5">CCMP1338</strain>
        <tissue evidence="4">Whole cell</tissue>
    </source>
</reference>
<keyword evidence="5" id="KW-1185">Reference proteome</keyword>
<feature type="compositionally biased region" description="Low complexity" evidence="2">
    <location>
        <begin position="725"/>
        <end position="738"/>
    </location>
</feature>
<gene>
    <name evidence="4" type="ORF">NDN08_005460</name>
</gene>
<name>A0AAV8V2J6_9RHOD</name>
<dbReference type="SMART" id="SM00239">
    <property type="entry name" value="C2"/>
    <property type="match status" value="1"/>
</dbReference>
<dbReference type="Pfam" id="PF00168">
    <property type="entry name" value="C2"/>
    <property type="match status" value="1"/>
</dbReference>
<dbReference type="InterPro" id="IPR000008">
    <property type="entry name" value="C2_dom"/>
</dbReference>
<dbReference type="Proteomes" id="UP001157974">
    <property type="component" value="Unassembled WGS sequence"/>
</dbReference>
<accession>A0AAV8V2J6</accession>
<dbReference type="SUPFAM" id="SSF53300">
    <property type="entry name" value="vWA-like"/>
    <property type="match status" value="1"/>
</dbReference>
<dbReference type="GO" id="GO:0005886">
    <property type="term" value="C:plasma membrane"/>
    <property type="evidence" value="ECO:0007669"/>
    <property type="project" value="TreeGrafter"/>
</dbReference>
<organism evidence="4 5">
    <name type="scientific">Rhodosorus marinus</name>
    <dbReference type="NCBI Taxonomy" id="101924"/>
    <lineage>
        <taxon>Eukaryota</taxon>
        <taxon>Rhodophyta</taxon>
        <taxon>Stylonematophyceae</taxon>
        <taxon>Stylonematales</taxon>
        <taxon>Stylonemataceae</taxon>
        <taxon>Rhodosorus</taxon>
    </lineage>
</organism>
<dbReference type="Gene3D" id="2.60.40.150">
    <property type="entry name" value="C2 domain"/>
    <property type="match status" value="1"/>
</dbReference>
<feature type="compositionally biased region" description="Pro residues" evidence="2">
    <location>
        <begin position="580"/>
        <end position="622"/>
    </location>
</feature>
<dbReference type="PANTHER" id="PTHR10857:SF106">
    <property type="entry name" value="C2 DOMAIN-CONTAINING PROTEIN"/>
    <property type="match status" value="1"/>
</dbReference>
<dbReference type="InterPro" id="IPR045052">
    <property type="entry name" value="Copine"/>
</dbReference>
<feature type="compositionally biased region" description="Polar residues" evidence="2">
    <location>
        <begin position="547"/>
        <end position="566"/>
    </location>
</feature>
<dbReference type="EMBL" id="JAMWBK010000001">
    <property type="protein sequence ID" value="KAJ8908755.1"/>
    <property type="molecule type" value="Genomic_DNA"/>
</dbReference>
<evidence type="ECO:0000256" key="2">
    <source>
        <dbReference type="SAM" id="MobiDB-lite"/>
    </source>
</evidence>
<evidence type="ECO:0000313" key="5">
    <source>
        <dbReference type="Proteomes" id="UP001157974"/>
    </source>
</evidence>